<accession>A0A3T0HVG6</accession>
<dbReference type="AlphaFoldDB" id="A0A3T0HVG6"/>
<name>A0A3T0HVG6_9BACI</name>
<dbReference type="KEGG" id="nmk:CHR53_07500"/>
<dbReference type="PANTHER" id="PTHR36566">
    <property type="entry name" value="NICKEL INSERTION PROTEIN-RELATED"/>
    <property type="match status" value="1"/>
</dbReference>
<protein>
    <recommendedName>
        <fullName evidence="4">DUF111 domain-containing protein</fullName>
    </recommendedName>
</protein>
<sequence length="160" mass="18500">MIPHPPNGEHVDDQMVKIEVNLDDIPGEWLGYVMDLLFEAGANDVFYTPIYMKKNRPGILLQLLCSLENLNKMKEILFRETTTLGVRYYPLTVHRLERKFLKVATEWGAITVKQGMLNGQIVQTAPEFEECKQIARTHSIPLKKVYEQIWLAIGQEENLE</sequence>
<evidence type="ECO:0008006" key="4">
    <source>
        <dbReference type="Google" id="ProtNLM"/>
    </source>
</evidence>
<evidence type="ECO:0000256" key="1">
    <source>
        <dbReference type="ARBA" id="ARBA00022596"/>
    </source>
</evidence>
<dbReference type="STRING" id="1193713.GCA_001636315_03942"/>
<dbReference type="OrthoDB" id="9765625at2"/>
<dbReference type="PANTHER" id="PTHR36566:SF1">
    <property type="entry name" value="PYRIDINIUM-3,5-BISTHIOCARBOXYLIC ACID MONONUCLEOTIDE NICKEL INSERTION PROTEIN"/>
    <property type="match status" value="1"/>
</dbReference>
<dbReference type="Pfam" id="PF01969">
    <property type="entry name" value="Ni_insertion"/>
    <property type="match status" value="1"/>
</dbReference>
<dbReference type="Gene3D" id="3.10.20.300">
    <property type="entry name" value="mk0293 like domain"/>
    <property type="match status" value="1"/>
</dbReference>
<dbReference type="EMBL" id="CP022572">
    <property type="protein sequence ID" value="AZU61111.1"/>
    <property type="molecule type" value="Genomic_DNA"/>
</dbReference>
<keyword evidence="1" id="KW-0533">Nickel</keyword>
<evidence type="ECO:0000313" key="2">
    <source>
        <dbReference type="EMBL" id="AZU61111.1"/>
    </source>
</evidence>
<organism evidence="2 3">
    <name type="scientific">Neobacillus mesonae</name>
    <dbReference type="NCBI Taxonomy" id="1193713"/>
    <lineage>
        <taxon>Bacteria</taxon>
        <taxon>Bacillati</taxon>
        <taxon>Bacillota</taxon>
        <taxon>Bacilli</taxon>
        <taxon>Bacillales</taxon>
        <taxon>Bacillaceae</taxon>
        <taxon>Neobacillus</taxon>
    </lineage>
</organism>
<proteinExistence type="predicted"/>
<keyword evidence="3" id="KW-1185">Reference proteome</keyword>
<dbReference type="Proteomes" id="UP000282892">
    <property type="component" value="Chromosome"/>
</dbReference>
<dbReference type="Gene3D" id="3.30.70.1380">
    <property type="entry name" value="Transcriptional regulatory protein pf0864 domain like"/>
    <property type="match status" value="1"/>
</dbReference>
<reference evidence="2 3" key="1">
    <citation type="submission" date="2017-07" db="EMBL/GenBank/DDBJ databases">
        <title>The complete genome sequence of Bacillus mesonae strain H20-5, an efficient strain improving plant abiotic stress resistance.</title>
        <authorList>
            <person name="Kim S.Y."/>
            <person name="Song H."/>
            <person name="Sang M.K."/>
            <person name="Weon H.-Y."/>
            <person name="Song J."/>
        </authorList>
    </citation>
    <scope>NUCLEOTIDE SEQUENCE [LARGE SCALE GENOMIC DNA]</scope>
    <source>
        <strain evidence="2 3">H20-5</strain>
    </source>
</reference>
<dbReference type="InterPro" id="IPR002822">
    <property type="entry name" value="Ni_insertion"/>
</dbReference>
<evidence type="ECO:0000313" key="3">
    <source>
        <dbReference type="Proteomes" id="UP000282892"/>
    </source>
</evidence>
<gene>
    <name evidence="2" type="ORF">CHR53_07500</name>
</gene>
<dbReference type="RefSeq" id="WP_127485994.1">
    <property type="nucleotide sequence ID" value="NZ_CP022572.1"/>
</dbReference>